<accession>A0ACA9RIT2</accession>
<name>A0ACA9RIT2_9GLOM</name>
<evidence type="ECO:0000313" key="2">
    <source>
        <dbReference type="Proteomes" id="UP000789366"/>
    </source>
</evidence>
<organism evidence="1 2">
    <name type="scientific">Cetraspora pellucida</name>
    <dbReference type="NCBI Taxonomy" id="1433469"/>
    <lineage>
        <taxon>Eukaryota</taxon>
        <taxon>Fungi</taxon>
        <taxon>Fungi incertae sedis</taxon>
        <taxon>Mucoromycota</taxon>
        <taxon>Glomeromycotina</taxon>
        <taxon>Glomeromycetes</taxon>
        <taxon>Diversisporales</taxon>
        <taxon>Gigasporaceae</taxon>
        <taxon>Cetraspora</taxon>
    </lineage>
</organism>
<evidence type="ECO:0000313" key="1">
    <source>
        <dbReference type="EMBL" id="CAG8795110.1"/>
    </source>
</evidence>
<protein>
    <submittedName>
        <fullName evidence="1">13352_t:CDS:1</fullName>
    </submittedName>
</protein>
<comment type="caution">
    <text evidence="1">The sequence shown here is derived from an EMBL/GenBank/DDBJ whole genome shotgun (WGS) entry which is preliminary data.</text>
</comment>
<dbReference type="EMBL" id="CAJVPW010073199">
    <property type="protein sequence ID" value="CAG8795110.1"/>
    <property type="molecule type" value="Genomic_DNA"/>
</dbReference>
<sequence length="39" mass="4675">DRCPENSKIQLACWRQMSREFKKYSLHAGDRCSEITEEE</sequence>
<feature type="non-terminal residue" evidence="1">
    <location>
        <position position="39"/>
    </location>
</feature>
<gene>
    <name evidence="1" type="ORF">SPELUC_LOCUS17573</name>
</gene>
<dbReference type="Proteomes" id="UP000789366">
    <property type="component" value="Unassembled WGS sequence"/>
</dbReference>
<reference evidence="1" key="1">
    <citation type="submission" date="2021-06" db="EMBL/GenBank/DDBJ databases">
        <authorList>
            <person name="Kallberg Y."/>
            <person name="Tangrot J."/>
            <person name="Rosling A."/>
        </authorList>
    </citation>
    <scope>NUCLEOTIDE SEQUENCE</scope>
    <source>
        <strain evidence="1">28 12/20/2015</strain>
    </source>
</reference>
<proteinExistence type="predicted"/>
<feature type="non-terminal residue" evidence="1">
    <location>
        <position position="1"/>
    </location>
</feature>
<keyword evidence="2" id="KW-1185">Reference proteome</keyword>